<sequence length="558" mass="62479">MSPPHLFSHSYPEPAEFWNSPDIKPPLSQPVEHSQYVIEAVFDVKSCERSRLDAIKEPMDIPIAPDGQVRSRARQVRSYGYGQNVDAHDRMPTTSRPLRQLTRDNGKQPLQGEKAERAIEIRKPMDAVKQLDNRKVATSPIEYDSTLGVPFDIAENCDLLAKTNNLKLMGVHVDLGNGLEGVDCGRSRGSALPAVISNFHESIPMIIQKITDWKLLPIRKISDNSQPQFRWAPRAISRAKATAKIIVEQETSRLLSNVQKSLNKANNCIDFCLVKRRNPEMDKRSSFRRSQTFQPTIHSAPLMVAKNAPQRRSLSIEFPTSPDQSILGEEMYHFSHSHHPIALVNLQDPFTCSGCKERGAGKRFSCLKCDFQLHDFCALSPPVLKAHPFHVQHQLVFHSKPKTGGIRWPTCNICAKSTRGFMFRCNFCHFQMHPCCAMLSDQINYPTLHNHPLNLLPPLASDDQFSLTCRECGRKRSGRLYGCRVCDYHLHAVCAKDLINGLKVNGIKNTAKASVLAPAVRFASQAVIEFIGGLIDGIGEGVGEALVQDMTRSGGHRR</sequence>
<evidence type="ECO:0000256" key="1">
    <source>
        <dbReference type="ARBA" id="ARBA00022737"/>
    </source>
</evidence>
<keyword evidence="5" id="KW-1185">Reference proteome</keyword>
<dbReference type="Pfam" id="PF03107">
    <property type="entry name" value="C1_2"/>
    <property type="match status" value="2"/>
</dbReference>
<comment type="caution">
    <text evidence="4">The sequence shown here is derived from an EMBL/GenBank/DDBJ whole genome shotgun (WGS) entry which is preliminary data.</text>
</comment>
<dbReference type="AlphaFoldDB" id="A0A2U1NJ26"/>
<evidence type="ECO:0000313" key="5">
    <source>
        <dbReference type="Proteomes" id="UP000245207"/>
    </source>
</evidence>
<feature type="region of interest" description="Disordered" evidence="2">
    <location>
        <begin position="84"/>
        <end position="113"/>
    </location>
</feature>
<protein>
    <recommendedName>
        <fullName evidence="3">DC1 domain-containing protein</fullName>
    </recommendedName>
</protein>
<evidence type="ECO:0000313" key="4">
    <source>
        <dbReference type="EMBL" id="PWA73509.1"/>
    </source>
</evidence>
<accession>A0A2U1NJ26</accession>
<evidence type="ECO:0000256" key="2">
    <source>
        <dbReference type="SAM" id="MobiDB-lite"/>
    </source>
</evidence>
<keyword evidence="1" id="KW-0677">Repeat</keyword>
<organism evidence="4 5">
    <name type="scientific">Artemisia annua</name>
    <name type="common">Sweet wormwood</name>
    <dbReference type="NCBI Taxonomy" id="35608"/>
    <lineage>
        <taxon>Eukaryota</taxon>
        <taxon>Viridiplantae</taxon>
        <taxon>Streptophyta</taxon>
        <taxon>Embryophyta</taxon>
        <taxon>Tracheophyta</taxon>
        <taxon>Spermatophyta</taxon>
        <taxon>Magnoliopsida</taxon>
        <taxon>eudicotyledons</taxon>
        <taxon>Gunneridae</taxon>
        <taxon>Pentapetalae</taxon>
        <taxon>asterids</taxon>
        <taxon>campanulids</taxon>
        <taxon>Asterales</taxon>
        <taxon>Asteraceae</taxon>
        <taxon>Asteroideae</taxon>
        <taxon>Anthemideae</taxon>
        <taxon>Artemisiinae</taxon>
        <taxon>Artemisia</taxon>
    </lineage>
</organism>
<dbReference type="PANTHER" id="PTHR47841">
    <property type="entry name" value="DIACYLGLYCEROL KINASE THETA-LIKE-RELATED"/>
    <property type="match status" value="1"/>
</dbReference>
<dbReference type="Proteomes" id="UP000245207">
    <property type="component" value="Unassembled WGS sequence"/>
</dbReference>
<reference evidence="4 5" key="1">
    <citation type="journal article" date="2018" name="Mol. Plant">
        <title>The genome of Artemisia annua provides insight into the evolution of Asteraceae family and artemisinin biosynthesis.</title>
        <authorList>
            <person name="Shen Q."/>
            <person name="Zhang L."/>
            <person name="Liao Z."/>
            <person name="Wang S."/>
            <person name="Yan T."/>
            <person name="Shi P."/>
            <person name="Liu M."/>
            <person name="Fu X."/>
            <person name="Pan Q."/>
            <person name="Wang Y."/>
            <person name="Lv Z."/>
            <person name="Lu X."/>
            <person name="Zhang F."/>
            <person name="Jiang W."/>
            <person name="Ma Y."/>
            <person name="Chen M."/>
            <person name="Hao X."/>
            <person name="Li L."/>
            <person name="Tang Y."/>
            <person name="Lv G."/>
            <person name="Zhou Y."/>
            <person name="Sun X."/>
            <person name="Brodelius P.E."/>
            <person name="Rose J.K.C."/>
            <person name="Tang K."/>
        </authorList>
    </citation>
    <scope>NUCLEOTIDE SEQUENCE [LARGE SCALE GENOMIC DNA]</scope>
    <source>
        <strain evidence="5">cv. Huhao1</strain>
        <tissue evidence="4">Leaf</tissue>
    </source>
</reference>
<dbReference type="EMBL" id="PKPP01002729">
    <property type="protein sequence ID" value="PWA73509.1"/>
    <property type="molecule type" value="Genomic_DNA"/>
</dbReference>
<proteinExistence type="predicted"/>
<dbReference type="SUPFAM" id="SSF57889">
    <property type="entry name" value="Cysteine-rich domain"/>
    <property type="match status" value="1"/>
</dbReference>
<dbReference type="STRING" id="35608.A0A2U1NJ26"/>
<dbReference type="OrthoDB" id="1909414at2759"/>
<gene>
    <name evidence="4" type="ORF">CTI12_AA259730</name>
</gene>
<feature type="domain" description="DC1" evidence="3">
    <location>
        <begin position="448"/>
        <end position="495"/>
    </location>
</feature>
<name>A0A2U1NJ26_ARTAN</name>
<feature type="domain" description="DC1" evidence="3">
    <location>
        <begin position="334"/>
        <end position="378"/>
    </location>
</feature>
<dbReference type="InterPro" id="IPR046349">
    <property type="entry name" value="C1-like_sf"/>
</dbReference>
<evidence type="ECO:0000259" key="3">
    <source>
        <dbReference type="Pfam" id="PF03107"/>
    </source>
</evidence>
<dbReference type="PANTHER" id="PTHR47841:SF3">
    <property type="entry name" value="OS09G0492800 PROTEIN"/>
    <property type="match status" value="1"/>
</dbReference>
<dbReference type="InterPro" id="IPR004146">
    <property type="entry name" value="DC1"/>
</dbReference>